<gene>
    <name evidence="7" type="ORF">H9L13_01105</name>
</gene>
<name>A0A7G9SIB5_9SPHN</name>
<keyword evidence="8" id="KW-1185">Reference proteome</keyword>
<sequence>MIRPILIAAVALFPAWGAALAQDSDDLRVRVGLGAQVQPKFIGADESELAPLFELDFARGSNAFDFEAPDYRFGLDVISSGGFSAGPSASFASSRKESDVGAPVGKVKSTVELGAFASYAVSDTIHLRAEIVKGLGGHKGIVGQLGADAVWRDGDRYVFSVGPRLLFSNARYHRAYFEVTPAAALATGLPEYRPSGGIHGVALASGLSTQFTPRIGMFGYARYERLVGDAADSPIVRELGSRNQLSGGIGLNYTFTIDR</sequence>
<evidence type="ECO:0000256" key="5">
    <source>
        <dbReference type="ARBA" id="ARBA00023237"/>
    </source>
</evidence>
<evidence type="ECO:0000256" key="1">
    <source>
        <dbReference type="ARBA" id="ARBA00004442"/>
    </source>
</evidence>
<keyword evidence="4" id="KW-0472">Membrane</keyword>
<comment type="subcellular location">
    <subcellularLocation>
        <location evidence="1">Cell outer membrane</location>
    </subcellularLocation>
</comment>
<reference evidence="7 8" key="1">
    <citation type="submission" date="2020-08" db="EMBL/GenBank/DDBJ databases">
        <title>Genome sequence of Sphingomonas lutea KCTC 23642T.</title>
        <authorList>
            <person name="Hyun D.-W."/>
            <person name="Bae J.-W."/>
        </authorList>
    </citation>
    <scope>NUCLEOTIDE SEQUENCE [LARGE SCALE GENOMIC DNA]</scope>
    <source>
        <strain evidence="7 8">KCTC 23642</strain>
    </source>
</reference>
<dbReference type="Proteomes" id="UP000515971">
    <property type="component" value="Chromosome"/>
</dbReference>
<evidence type="ECO:0000256" key="2">
    <source>
        <dbReference type="ARBA" id="ARBA00005722"/>
    </source>
</evidence>
<evidence type="ECO:0000256" key="3">
    <source>
        <dbReference type="ARBA" id="ARBA00022729"/>
    </source>
</evidence>
<accession>A0A7G9SIB5</accession>
<evidence type="ECO:0000313" key="7">
    <source>
        <dbReference type="EMBL" id="QNN67590.1"/>
    </source>
</evidence>
<protein>
    <submittedName>
        <fullName evidence="7">MipA/OmpV family protein</fullName>
    </submittedName>
</protein>
<comment type="similarity">
    <text evidence="2">Belongs to the MipA/OmpV family.</text>
</comment>
<dbReference type="EMBL" id="CP060718">
    <property type="protein sequence ID" value="QNN67590.1"/>
    <property type="molecule type" value="Genomic_DNA"/>
</dbReference>
<dbReference type="PANTHER" id="PTHR38776">
    <property type="entry name" value="MLTA-INTERACTING PROTEIN-RELATED"/>
    <property type="match status" value="1"/>
</dbReference>
<dbReference type="PANTHER" id="PTHR38776:SF1">
    <property type="entry name" value="MLTA-INTERACTING PROTEIN-RELATED"/>
    <property type="match status" value="1"/>
</dbReference>
<feature type="chain" id="PRO_5028957216" evidence="6">
    <location>
        <begin position="22"/>
        <end position="259"/>
    </location>
</feature>
<keyword evidence="3 6" id="KW-0732">Signal</keyword>
<evidence type="ECO:0000256" key="4">
    <source>
        <dbReference type="ARBA" id="ARBA00023136"/>
    </source>
</evidence>
<proteinExistence type="inferred from homology"/>
<dbReference type="KEGG" id="slut:H9L13_01105"/>
<dbReference type="InterPro" id="IPR010583">
    <property type="entry name" value="MipA"/>
</dbReference>
<evidence type="ECO:0000256" key="6">
    <source>
        <dbReference type="SAM" id="SignalP"/>
    </source>
</evidence>
<feature type="signal peptide" evidence="6">
    <location>
        <begin position="1"/>
        <end position="21"/>
    </location>
</feature>
<evidence type="ECO:0000313" key="8">
    <source>
        <dbReference type="Proteomes" id="UP000515971"/>
    </source>
</evidence>
<dbReference type="GO" id="GO:0009279">
    <property type="term" value="C:cell outer membrane"/>
    <property type="evidence" value="ECO:0007669"/>
    <property type="project" value="UniProtKB-SubCell"/>
</dbReference>
<dbReference type="RefSeq" id="WP_187538280.1">
    <property type="nucleotide sequence ID" value="NZ_BAABJT010000001.1"/>
</dbReference>
<keyword evidence="5" id="KW-0998">Cell outer membrane</keyword>
<organism evidence="7 8">
    <name type="scientific">Sphingomonas lutea</name>
    <dbReference type="NCBI Taxonomy" id="1045317"/>
    <lineage>
        <taxon>Bacteria</taxon>
        <taxon>Pseudomonadati</taxon>
        <taxon>Pseudomonadota</taxon>
        <taxon>Alphaproteobacteria</taxon>
        <taxon>Sphingomonadales</taxon>
        <taxon>Sphingomonadaceae</taxon>
        <taxon>Sphingomonas</taxon>
    </lineage>
</organism>
<dbReference type="Pfam" id="PF06629">
    <property type="entry name" value="MipA"/>
    <property type="match status" value="1"/>
</dbReference>
<dbReference type="AlphaFoldDB" id="A0A7G9SIB5"/>